<name>A0ABN2H2T8_9MICO</name>
<dbReference type="RefSeq" id="WP_344055288.1">
    <property type="nucleotide sequence ID" value="NZ_BAAAPK010000001.1"/>
</dbReference>
<sequence length="194" mass="20452">MVHLENVDVSDERVAVGNGVSVPASWTIVLRGEPGVPGAVRVHAVYDSRLNRTVAAEVRVLRQGDGDEVTSLTLREVRVQYALQASGLQMSTVAEPGHPVATGAEYLRRMQERTDRDLTASVVDASTTYRLASVINLPPLKAVADCLGVSQSTATRLMNRARLEGLAPGVDLPDPFATGPFTGAAAPGGPSIGR</sequence>
<dbReference type="Proteomes" id="UP001500596">
    <property type="component" value="Unassembled WGS sequence"/>
</dbReference>
<protein>
    <submittedName>
        <fullName evidence="1">Uncharacterized protein</fullName>
    </submittedName>
</protein>
<accession>A0ABN2H2T8</accession>
<proteinExistence type="predicted"/>
<reference evidence="1 2" key="1">
    <citation type="journal article" date="2019" name="Int. J. Syst. Evol. Microbiol.">
        <title>The Global Catalogue of Microorganisms (GCM) 10K type strain sequencing project: providing services to taxonomists for standard genome sequencing and annotation.</title>
        <authorList>
            <consortium name="The Broad Institute Genomics Platform"/>
            <consortium name="The Broad Institute Genome Sequencing Center for Infectious Disease"/>
            <person name="Wu L."/>
            <person name="Ma J."/>
        </authorList>
    </citation>
    <scope>NUCLEOTIDE SEQUENCE [LARGE SCALE GENOMIC DNA]</scope>
    <source>
        <strain evidence="1 2">JCM 15575</strain>
    </source>
</reference>
<comment type="caution">
    <text evidence="1">The sequence shown here is derived from an EMBL/GenBank/DDBJ whole genome shotgun (WGS) entry which is preliminary data.</text>
</comment>
<organism evidence="1 2">
    <name type="scientific">Microbacterium lacus</name>
    <dbReference type="NCBI Taxonomy" id="415217"/>
    <lineage>
        <taxon>Bacteria</taxon>
        <taxon>Bacillati</taxon>
        <taxon>Actinomycetota</taxon>
        <taxon>Actinomycetes</taxon>
        <taxon>Micrococcales</taxon>
        <taxon>Microbacteriaceae</taxon>
        <taxon>Microbacterium</taxon>
    </lineage>
</organism>
<keyword evidence="2" id="KW-1185">Reference proteome</keyword>
<evidence type="ECO:0000313" key="1">
    <source>
        <dbReference type="EMBL" id="GAA1681058.1"/>
    </source>
</evidence>
<evidence type="ECO:0000313" key="2">
    <source>
        <dbReference type="Proteomes" id="UP001500596"/>
    </source>
</evidence>
<gene>
    <name evidence="1" type="ORF">GCM10009807_26220</name>
</gene>
<dbReference type="EMBL" id="BAAAPK010000001">
    <property type="protein sequence ID" value="GAA1681058.1"/>
    <property type="molecule type" value="Genomic_DNA"/>
</dbReference>